<feature type="region of interest" description="Disordered" evidence="1">
    <location>
        <begin position="164"/>
        <end position="187"/>
    </location>
</feature>
<keyword evidence="2" id="KW-0812">Transmembrane</keyword>
<organism evidence="4 5">
    <name type="scientific">Halobellus limi</name>
    <dbReference type="NCBI Taxonomy" id="699433"/>
    <lineage>
        <taxon>Archaea</taxon>
        <taxon>Methanobacteriati</taxon>
        <taxon>Methanobacteriota</taxon>
        <taxon>Stenosarchaea group</taxon>
        <taxon>Halobacteria</taxon>
        <taxon>Halobacteriales</taxon>
        <taxon>Haloferacaceae</taxon>
        <taxon>Halobellus</taxon>
    </lineage>
</organism>
<evidence type="ECO:0000313" key="4">
    <source>
        <dbReference type="EMBL" id="SEG67012.1"/>
    </source>
</evidence>
<feature type="transmembrane region" description="Helical" evidence="2">
    <location>
        <begin position="21"/>
        <end position="45"/>
    </location>
</feature>
<evidence type="ECO:0000313" key="5">
    <source>
        <dbReference type="Proteomes" id="UP000236740"/>
    </source>
</evidence>
<gene>
    <name evidence="3" type="ORF">DV707_13285</name>
    <name evidence="4" type="ORF">SAMN04488133_3146</name>
</gene>
<dbReference type="Proteomes" id="UP000296733">
    <property type="component" value="Chromosome"/>
</dbReference>
<reference evidence="3 6" key="2">
    <citation type="journal article" date="2019" name="Nat. Commun.">
        <title>A new type of DNA phosphorothioation-based antiviral system in archaea.</title>
        <authorList>
            <person name="Xiong L."/>
            <person name="Liu S."/>
            <person name="Chen S."/>
            <person name="Xiao Y."/>
            <person name="Zhu B."/>
            <person name="Gao Y."/>
            <person name="Zhang Y."/>
            <person name="Chen B."/>
            <person name="Luo J."/>
            <person name="Deng Z."/>
            <person name="Chen X."/>
            <person name="Wang L."/>
            <person name="Chen S."/>
        </authorList>
    </citation>
    <scope>NUCLEOTIDE SEQUENCE [LARGE SCALE GENOMIC DNA]</scope>
    <source>
        <strain evidence="3 6">CGMCC 1.10331</strain>
    </source>
</reference>
<dbReference type="EMBL" id="CP031311">
    <property type="protein sequence ID" value="QCC48552.1"/>
    <property type="molecule type" value="Genomic_DNA"/>
</dbReference>
<keyword evidence="5" id="KW-1185">Reference proteome</keyword>
<evidence type="ECO:0000313" key="3">
    <source>
        <dbReference type="EMBL" id="QCC48552.1"/>
    </source>
</evidence>
<protein>
    <submittedName>
        <fullName evidence="4">Uncharacterized protein</fullName>
    </submittedName>
</protein>
<name>A0A1H6C250_9EURY</name>
<accession>A0A1H6C250</accession>
<dbReference type="Pfam" id="PF23928">
    <property type="entry name" value="DUF7266"/>
    <property type="match status" value="1"/>
</dbReference>
<evidence type="ECO:0000256" key="1">
    <source>
        <dbReference type="SAM" id="MobiDB-lite"/>
    </source>
</evidence>
<keyword evidence="2" id="KW-0472">Membrane</keyword>
<dbReference type="EMBL" id="FNVN01000006">
    <property type="protein sequence ID" value="SEG67012.1"/>
    <property type="molecule type" value="Genomic_DNA"/>
</dbReference>
<dbReference type="InterPro" id="IPR055690">
    <property type="entry name" value="DUF7266"/>
</dbReference>
<dbReference type="GeneID" id="39859085"/>
<sequence>MSRRRGLTGWRGVGRESRSDRAVSITVNYVIALSITAVLVSGLLVGAGTYVENERDQVVREELTVVAEQLAAGIGDADRLARTAEDPTVRVGVDLPRRVAGESYRIEIVNLSAPEPQPERYELRLRSAGSGVSVTLTLSTLEAMNETSVNGGWVVVELDTGGTDALKVSDGDPSETLSLSRPGGTRI</sequence>
<dbReference type="KEGG" id="hlm:DV707_13285"/>
<reference evidence="4 5" key="1">
    <citation type="submission" date="2016-10" db="EMBL/GenBank/DDBJ databases">
        <authorList>
            <person name="de Groot N.N."/>
        </authorList>
    </citation>
    <scope>NUCLEOTIDE SEQUENCE [LARGE SCALE GENOMIC DNA]</scope>
    <source>
        <strain evidence="4 5">CGMCC 1.10331</strain>
    </source>
</reference>
<proteinExistence type="predicted"/>
<evidence type="ECO:0000256" key="2">
    <source>
        <dbReference type="SAM" id="Phobius"/>
    </source>
</evidence>
<dbReference type="AlphaFoldDB" id="A0A1H6C250"/>
<evidence type="ECO:0000313" key="6">
    <source>
        <dbReference type="Proteomes" id="UP000296733"/>
    </source>
</evidence>
<keyword evidence="2" id="KW-1133">Transmembrane helix</keyword>
<dbReference type="OrthoDB" id="226715at2157"/>
<dbReference type="RefSeq" id="WP_103992789.1">
    <property type="nucleotide sequence ID" value="NZ_CP031311.1"/>
</dbReference>
<dbReference type="Proteomes" id="UP000236740">
    <property type="component" value="Unassembled WGS sequence"/>
</dbReference>